<gene>
    <name evidence="3" type="ORF">GBA65_03555</name>
</gene>
<dbReference type="KEGG" id="rmar:GBA65_03555"/>
<keyword evidence="4" id="KW-1185">Reference proteome</keyword>
<reference evidence="3 4" key="1">
    <citation type="submission" date="2019-10" db="EMBL/GenBank/DDBJ databases">
        <title>Rubrobacter sp nov SCSIO 52915 isolated from a deep-sea sediment in the South China Sea.</title>
        <authorList>
            <person name="Chen R.W."/>
        </authorList>
    </citation>
    <scope>NUCLEOTIDE SEQUENCE [LARGE SCALE GENOMIC DNA]</scope>
    <source>
        <strain evidence="3 4">SCSIO 52915</strain>
    </source>
</reference>
<organism evidence="3 4">
    <name type="scientific">Rubrobacter marinus</name>
    <dbReference type="NCBI Taxonomy" id="2653852"/>
    <lineage>
        <taxon>Bacteria</taxon>
        <taxon>Bacillati</taxon>
        <taxon>Actinomycetota</taxon>
        <taxon>Rubrobacteria</taxon>
        <taxon>Rubrobacterales</taxon>
        <taxon>Rubrobacteraceae</taxon>
        <taxon>Rubrobacter</taxon>
    </lineage>
</organism>
<evidence type="ECO:0000259" key="2">
    <source>
        <dbReference type="PROSITE" id="PS50206"/>
    </source>
</evidence>
<evidence type="ECO:0000256" key="1">
    <source>
        <dbReference type="SAM" id="MobiDB-lite"/>
    </source>
</evidence>
<dbReference type="InterPro" id="IPR036873">
    <property type="entry name" value="Rhodanese-like_dom_sf"/>
</dbReference>
<protein>
    <recommendedName>
        <fullName evidence="2">Rhodanese domain-containing protein</fullName>
    </recommendedName>
</protein>
<dbReference type="AlphaFoldDB" id="A0A6G8PTT6"/>
<evidence type="ECO:0000313" key="4">
    <source>
        <dbReference type="Proteomes" id="UP000502706"/>
    </source>
</evidence>
<dbReference type="InterPro" id="IPR001763">
    <property type="entry name" value="Rhodanese-like_dom"/>
</dbReference>
<dbReference type="EMBL" id="CP045121">
    <property type="protein sequence ID" value="QIN77743.1"/>
    <property type="molecule type" value="Genomic_DNA"/>
</dbReference>
<dbReference type="SUPFAM" id="SSF52821">
    <property type="entry name" value="Rhodanese/Cell cycle control phosphatase"/>
    <property type="match status" value="1"/>
</dbReference>
<sequence length="62" mass="6795">MGVARDKPTILYCLKGARTSNTYLAIKMLGYDNVRTCFGSRNGWSRAGDLPMERGAPQKVAS</sequence>
<dbReference type="PROSITE" id="PS50206">
    <property type="entry name" value="RHODANESE_3"/>
    <property type="match status" value="1"/>
</dbReference>
<dbReference type="Proteomes" id="UP000502706">
    <property type="component" value="Chromosome"/>
</dbReference>
<dbReference type="RefSeq" id="WP_166395423.1">
    <property type="nucleotide sequence ID" value="NZ_CP045121.1"/>
</dbReference>
<evidence type="ECO:0000313" key="3">
    <source>
        <dbReference type="EMBL" id="QIN77743.1"/>
    </source>
</evidence>
<proteinExistence type="predicted"/>
<dbReference type="Gene3D" id="3.40.250.10">
    <property type="entry name" value="Rhodanese-like domain"/>
    <property type="match status" value="1"/>
</dbReference>
<accession>A0A6G8PTT6</accession>
<name>A0A6G8PTT6_9ACTN</name>
<feature type="domain" description="Rhodanese" evidence="2">
    <location>
        <begin position="1"/>
        <end position="53"/>
    </location>
</feature>
<feature type="region of interest" description="Disordered" evidence="1">
    <location>
        <begin position="41"/>
        <end position="62"/>
    </location>
</feature>